<evidence type="ECO:0008006" key="3">
    <source>
        <dbReference type="Google" id="ProtNLM"/>
    </source>
</evidence>
<dbReference type="EMBL" id="JAVRHQ010000014">
    <property type="protein sequence ID" value="MDT0643548.1"/>
    <property type="molecule type" value="Genomic_DNA"/>
</dbReference>
<evidence type="ECO:0000313" key="1">
    <source>
        <dbReference type="EMBL" id="MDT0643548.1"/>
    </source>
</evidence>
<accession>A0ABU3CB26</accession>
<evidence type="ECO:0000313" key="2">
    <source>
        <dbReference type="Proteomes" id="UP001262889"/>
    </source>
</evidence>
<name>A0ABU3CB26_9FLAO</name>
<organism evidence="1 2">
    <name type="scientific">Autumnicola tepida</name>
    <dbReference type="NCBI Taxonomy" id="3075595"/>
    <lineage>
        <taxon>Bacteria</taxon>
        <taxon>Pseudomonadati</taxon>
        <taxon>Bacteroidota</taxon>
        <taxon>Flavobacteriia</taxon>
        <taxon>Flavobacteriales</taxon>
        <taxon>Flavobacteriaceae</taxon>
        <taxon>Autumnicola</taxon>
    </lineage>
</organism>
<keyword evidence="2" id="KW-1185">Reference proteome</keyword>
<gene>
    <name evidence="1" type="ORF">RM553_11960</name>
</gene>
<protein>
    <recommendedName>
        <fullName evidence="3">Redoxin domain-containing protein</fullName>
    </recommendedName>
</protein>
<comment type="caution">
    <text evidence="1">The sequence shown here is derived from an EMBL/GenBank/DDBJ whole genome shotgun (WGS) entry which is preliminary data.</text>
</comment>
<dbReference type="RefSeq" id="WP_311535169.1">
    <property type="nucleotide sequence ID" value="NZ_JAVRHQ010000014.1"/>
</dbReference>
<sequence>MPYTMLIEPGGEVVWKYQGEVDFKELMKTIVENPMIGRVY</sequence>
<proteinExistence type="predicted"/>
<reference evidence="1 2" key="1">
    <citation type="submission" date="2023-09" db="EMBL/GenBank/DDBJ databases">
        <authorList>
            <person name="Rey-Velasco X."/>
        </authorList>
    </citation>
    <scope>NUCLEOTIDE SEQUENCE [LARGE SCALE GENOMIC DNA]</scope>
    <source>
        <strain evidence="1 2">F363</strain>
    </source>
</reference>
<dbReference type="Proteomes" id="UP001262889">
    <property type="component" value="Unassembled WGS sequence"/>
</dbReference>